<gene>
    <name evidence="11" type="ORF">Pcinc_025289</name>
</gene>
<dbReference type="Pfam" id="PF01979">
    <property type="entry name" value="Amidohydro_1"/>
    <property type="match status" value="1"/>
</dbReference>
<dbReference type="Gene3D" id="3.20.20.140">
    <property type="entry name" value="Metal-dependent hydrolases"/>
    <property type="match status" value="1"/>
</dbReference>
<comment type="catalytic activity">
    <reaction evidence="8 9">
        <text>guanine + H2O + H(+) = xanthine + NH4(+)</text>
        <dbReference type="Rhea" id="RHEA:14665"/>
        <dbReference type="ChEBI" id="CHEBI:15377"/>
        <dbReference type="ChEBI" id="CHEBI:15378"/>
        <dbReference type="ChEBI" id="CHEBI:16235"/>
        <dbReference type="ChEBI" id="CHEBI:17712"/>
        <dbReference type="ChEBI" id="CHEBI:28938"/>
        <dbReference type="EC" id="3.5.4.3"/>
    </reaction>
</comment>
<comment type="similarity">
    <text evidence="2 9">Belongs to the metallo-dependent hydrolases superfamily. ATZ/TRZ family.</text>
</comment>
<evidence type="ECO:0000256" key="8">
    <source>
        <dbReference type="ARBA" id="ARBA00051148"/>
    </source>
</evidence>
<name>A0AAE1F8S7_PETCI</name>
<dbReference type="InterPro" id="IPR014311">
    <property type="entry name" value="Guanine_deaminase"/>
</dbReference>
<feature type="domain" description="Amidohydrolase-related" evidence="10">
    <location>
        <begin position="152"/>
        <end position="524"/>
    </location>
</feature>
<dbReference type="GO" id="GO:0006147">
    <property type="term" value="P:guanine catabolic process"/>
    <property type="evidence" value="ECO:0007669"/>
    <property type="project" value="UniProtKB-UniRule"/>
</dbReference>
<dbReference type="InterPro" id="IPR011059">
    <property type="entry name" value="Metal-dep_hydrolase_composite"/>
</dbReference>
<dbReference type="PANTHER" id="PTHR11271:SF6">
    <property type="entry name" value="GUANINE DEAMINASE"/>
    <property type="match status" value="1"/>
</dbReference>
<evidence type="ECO:0000313" key="11">
    <source>
        <dbReference type="EMBL" id="KAK3869398.1"/>
    </source>
</evidence>
<evidence type="ECO:0000256" key="5">
    <source>
        <dbReference type="ARBA" id="ARBA00022723"/>
    </source>
</evidence>
<dbReference type="FunFam" id="3.20.20.140:FF:000022">
    <property type="entry name" value="Guanine deaminase"/>
    <property type="match status" value="1"/>
</dbReference>
<dbReference type="Proteomes" id="UP001286313">
    <property type="component" value="Unassembled WGS sequence"/>
</dbReference>
<evidence type="ECO:0000256" key="1">
    <source>
        <dbReference type="ARBA" id="ARBA00004984"/>
    </source>
</evidence>
<evidence type="ECO:0000256" key="2">
    <source>
        <dbReference type="ARBA" id="ARBA00006745"/>
    </source>
</evidence>
<comment type="function">
    <text evidence="9">Catalyzes the hydrolytic deamination of guanine, producing xanthine and ammonia.</text>
</comment>
<evidence type="ECO:0000256" key="6">
    <source>
        <dbReference type="ARBA" id="ARBA00022801"/>
    </source>
</evidence>
<organism evidence="11 12">
    <name type="scientific">Petrolisthes cinctipes</name>
    <name type="common">Flat porcelain crab</name>
    <dbReference type="NCBI Taxonomy" id="88211"/>
    <lineage>
        <taxon>Eukaryota</taxon>
        <taxon>Metazoa</taxon>
        <taxon>Ecdysozoa</taxon>
        <taxon>Arthropoda</taxon>
        <taxon>Crustacea</taxon>
        <taxon>Multicrustacea</taxon>
        <taxon>Malacostraca</taxon>
        <taxon>Eumalacostraca</taxon>
        <taxon>Eucarida</taxon>
        <taxon>Decapoda</taxon>
        <taxon>Pleocyemata</taxon>
        <taxon>Anomura</taxon>
        <taxon>Galatheoidea</taxon>
        <taxon>Porcellanidae</taxon>
        <taxon>Petrolisthes</taxon>
    </lineage>
</organism>
<keyword evidence="12" id="KW-1185">Reference proteome</keyword>
<protein>
    <recommendedName>
        <fullName evidence="4 9">Guanine deaminase</fullName>
        <shortName evidence="9">Guanase</shortName>
        <ecNumber evidence="3 9">3.5.4.3</ecNumber>
    </recommendedName>
    <alternativeName>
        <fullName evidence="9">Guanine aminohydrolase</fullName>
    </alternativeName>
</protein>
<dbReference type="InterPro" id="IPR006680">
    <property type="entry name" value="Amidohydro-rel"/>
</dbReference>
<evidence type="ECO:0000256" key="3">
    <source>
        <dbReference type="ARBA" id="ARBA00012781"/>
    </source>
</evidence>
<dbReference type="PANTHER" id="PTHR11271">
    <property type="entry name" value="GUANINE DEAMINASE"/>
    <property type="match status" value="1"/>
</dbReference>
<dbReference type="GO" id="GO:0005829">
    <property type="term" value="C:cytosol"/>
    <property type="evidence" value="ECO:0007669"/>
    <property type="project" value="TreeGrafter"/>
</dbReference>
<dbReference type="InterPro" id="IPR032466">
    <property type="entry name" value="Metal_Hydrolase"/>
</dbReference>
<dbReference type="SUPFAM" id="SSF51556">
    <property type="entry name" value="Metallo-dependent hydrolases"/>
    <property type="match status" value="1"/>
</dbReference>
<dbReference type="GO" id="GO:0008892">
    <property type="term" value="F:guanine deaminase activity"/>
    <property type="evidence" value="ECO:0007669"/>
    <property type="project" value="UniProtKB-UniRule"/>
</dbReference>
<dbReference type="NCBIfam" id="TIGR02967">
    <property type="entry name" value="guan_deamin"/>
    <property type="match status" value="1"/>
</dbReference>
<evidence type="ECO:0000256" key="9">
    <source>
        <dbReference type="RuleBase" id="RU366009"/>
    </source>
</evidence>
<comment type="cofactor">
    <cofactor evidence="9">
        <name>Zn(2+)</name>
        <dbReference type="ChEBI" id="CHEBI:29105"/>
    </cofactor>
    <text evidence="9">Binds 1 zinc ion per subunit.</text>
</comment>
<keyword evidence="7 9" id="KW-0862">Zinc</keyword>
<comment type="caution">
    <text evidence="11">The sequence shown here is derived from an EMBL/GenBank/DDBJ whole genome shotgun (WGS) entry which is preliminary data.</text>
</comment>
<accession>A0AAE1F8S7</accession>
<comment type="pathway">
    <text evidence="1 9">Purine metabolism; guanine degradation; xanthine from guanine: step 1/1.</text>
</comment>
<dbReference type="EMBL" id="JAWQEG010002842">
    <property type="protein sequence ID" value="KAK3869398.1"/>
    <property type="molecule type" value="Genomic_DNA"/>
</dbReference>
<dbReference type="InterPro" id="IPR051607">
    <property type="entry name" value="Metallo-dep_hydrolases"/>
</dbReference>
<evidence type="ECO:0000259" key="10">
    <source>
        <dbReference type="Pfam" id="PF01979"/>
    </source>
</evidence>
<proteinExistence type="inferred from homology"/>
<dbReference type="Gene3D" id="2.30.40.10">
    <property type="entry name" value="Urease, subunit C, domain 1"/>
    <property type="match status" value="1"/>
</dbReference>
<evidence type="ECO:0000313" key="12">
    <source>
        <dbReference type="Proteomes" id="UP001286313"/>
    </source>
</evidence>
<reference evidence="11" key="1">
    <citation type="submission" date="2023-10" db="EMBL/GenBank/DDBJ databases">
        <title>Genome assemblies of two species of porcelain crab, Petrolisthes cinctipes and Petrolisthes manimaculis (Anomura: Porcellanidae).</title>
        <authorList>
            <person name="Angst P."/>
        </authorList>
    </citation>
    <scope>NUCLEOTIDE SEQUENCE</scope>
    <source>
        <strain evidence="11">PB745_01</strain>
        <tissue evidence="11">Gill</tissue>
    </source>
</reference>
<evidence type="ECO:0000256" key="4">
    <source>
        <dbReference type="ARBA" id="ARBA00014514"/>
    </source>
</evidence>
<keyword evidence="6 9" id="KW-0378">Hydrolase</keyword>
<dbReference type="EC" id="3.5.4.3" evidence="3 9"/>
<keyword evidence="5 9" id="KW-0479">Metal-binding</keyword>
<sequence>MLHKTDSLISRNSDKPTTCCAARRHTRVLLVNSVSIRLRCYAGIDLKEDECNNNIYNLNSIEDKMDTNGKTEPGLKENNNRTSVNGTHCFKVLVGTLVHSTREDPMVILTDKALGVLDSKIKFVAEADQLEELQTQYGFPDSAVTRLSNRQFVMPGLVDTHIHASQFPNNGLKMDLPLLEWLQKYTFPTEATFADVKFASHVYPRVVDRTLRNGTTTASYFATAHLESTKILVNAVATRGQRALVGKVNMTQNCPPNYREDSVKQSIQETEQLITYVNNIKNPLVSAIVTPRFAPTCPEDQMTELGQLAARHSTHIQTHMSETRPEVAWVKELFPHRTNYCDVYNQAGLLTRKTILAHCIWLSEEELEVMSRMEAGVSHCPSSNLNLISGLCDVRRLLHHGIKVSLGTDCSGGYSPSILDALRRALHVSRCLTIHDSDQHPNPLTLREAFRLATLGGAQVVDMEDRIGNLEVGKEFDALVIDTEATGSPLDIFDKDKEPDIVEKFLYNGDDRNIVQVFVAGRCVVQNSE</sequence>
<dbReference type="SUPFAM" id="SSF51338">
    <property type="entry name" value="Composite domain of metallo-dependent hydrolases"/>
    <property type="match status" value="2"/>
</dbReference>
<evidence type="ECO:0000256" key="7">
    <source>
        <dbReference type="ARBA" id="ARBA00022833"/>
    </source>
</evidence>
<dbReference type="AlphaFoldDB" id="A0AAE1F8S7"/>
<dbReference type="GO" id="GO:0008270">
    <property type="term" value="F:zinc ion binding"/>
    <property type="evidence" value="ECO:0007669"/>
    <property type="project" value="UniProtKB-UniRule"/>
</dbReference>